<protein>
    <submittedName>
        <fullName evidence="1">11713_t:CDS:1</fullName>
    </submittedName>
</protein>
<dbReference type="AlphaFoldDB" id="A0A9N9H008"/>
<accession>A0A9N9H008</accession>
<proteinExistence type="predicted"/>
<feature type="non-terminal residue" evidence="1">
    <location>
        <position position="1"/>
    </location>
</feature>
<sequence>TNNEDTISEDELAKVVAHKTKKCRKRIRVQATTTSYKKSKSVVATQTPTSIINFSYKSHFLATLQDKSPHSDISQTDLKKSTSFISHLQRIIRSHNDSQQL</sequence>
<dbReference type="EMBL" id="CAJVPY010005645">
    <property type="protein sequence ID" value="CAG8647568.1"/>
    <property type="molecule type" value="Genomic_DNA"/>
</dbReference>
<reference evidence="1" key="1">
    <citation type="submission" date="2021-06" db="EMBL/GenBank/DDBJ databases">
        <authorList>
            <person name="Kallberg Y."/>
            <person name="Tangrot J."/>
            <person name="Rosling A."/>
        </authorList>
    </citation>
    <scope>NUCLEOTIDE SEQUENCE</scope>
    <source>
        <strain evidence="1">MA453B</strain>
    </source>
</reference>
<evidence type="ECO:0000313" key="1">
    <source>
        <dbReference type="EMBL" id="CAG8647568.1"/>
    </source>
</evidence>
<organism evidence="1 2">
    <name type="scientific">Dentiscutata erythropus</name>
    <dbReference type="NCBI Taxonomy" id="1348616"/>
    <lineage>
        <taxon>Eukaryota</taxon>
        <taxon>Fungi</taxon>
        <taxon>Fungi incertae sedis</taxon>
        <taxon>Mucoromycota</taxon>
        <taxon>Glomeromycotina</taxon>
        <taxon>Glomeromycetes</taxon>
        <taxon>Diversisporales</taxon>
        <taxon>Gigasporaceae</taxon>
        <taxon>Dentiscutata</taxon>
    </lineage>
</organism>
<keyword evidence="2" id="KW-1185">Reference proteome</keyword>
<name>A0A9N9H008_9GLOM</name>
<gene>
    <name evidence="1" type="ORF">DERYTH_LOCUS10004</name>
</gene>
<evidence type="ECO:0000313" key="2">
    <source>
        <dbReference type="Proteomes" id="UP000789405"/>
    </source>
</evidence>
<dbReference type="Proteomes" id="UP000789405">
    <property type="component" value="Unassembled WGS sequence"/>
</dbReference>
<comment type="caution">
    <text evidence="1">The sequence shown here is derived from an EMBL/GenBank/DDBJ whole genome shotgun (WGS) entry which is preliminary data.</text>
</comment>